<sequence length="98" mass="9659">MSSTASSGPGGARPPADFDGTPAGPSVATSLVIDCDSCLARGPACSDCVVSCLLGPPPPQGRRLDDDEVQAIDALSASGLVPPLRLVTPVDGQVETGA</sequence>
<dbReference type="EMBL" id="CADCUG010000059">
    <property type="protein sequence ID" value="CAA9331816.1"/>
    <property type="molecule type" value="Genomic_DNA"/>
</dbReference>
<feature type="region of interest" description="Disordered" evidence="1">
    <location>
        <begin position="1"/>
        <end position="25"/>
    </location>
</feature>
<name>A0A6J4LG34_9ACTN</name>
<gene>
    <name evidence="2" type="ORF">AVDCRST_MAG29-1094</name>
</gene>
<reference evidence="2" key="1">
    <citation type="submission" date="2020-02" db="EMBL/GenBank/DDBJ databases">
        <authorList>
            <person name="Meier V. D."/>
        </authorList>
    </citation>
    <scope>NUCLEOTIDE SEQUENCE</scope>
    <source>
        <strain evidence="2">AVDCRST_MAG29</strain>
    </source>
</reference>
<proteinExistence type="predicted"/>
<evidence type="ECO:0000256" key="1">
    <source>
        <dbReference type="SAM" id="MobiDB-lite"/>
    </source>
</evidence>
<accession>A0A6J4LG34</accession>
<dbReference type="AlphaFoldDB" id="A0A6J4LG34"/>
<organism evidence="2">
    <name type="scientific">uncultured Nocardioidaceae bacterium</name>
    <dbReference type="NCBI Taxonomy" id="253824"/>
    <lineage>
        <taxon>Bacteria</taxon>
        <taxon>Bacillati</taxon>
        <taxon>Actinomycetota</taxon>
        <taxon>Actinomycetes</taxon>
        <taxon>Propionibacteriales</taxon>
        <taxon>Nocardioidaceae</taxon>
        <taxon>environmental samples</taxon>
    </lineage>
</organism>
<protein>
    <submittedName>
        <fullName evidence="2">Uncharacterized protein</fullName>
    </submittedName>
</protein>
<evidence type="ECO:0000313" key="2">
    <source>
        <dbReference type="EMBL" id="CAA9331816.1"/>
    </source>
</evidence>